<dbReference type="AlphaFoldDB" id="A0A377Q319"/>
<organism evidence="1 2">
    <name type="scientific">Helicobacter pullorum</name>
    <dbReference type="NCBI Taxonomy" id="35818"/>
    <lineage>
        <taxon>Bacteria</taxon>
        <taxon>Pseudomonadati</taxon>
        <taxon>Campylobacterota</taxon>
        <taxon>Epsilonproteobacteria</taxon>
        <taxon>Campylobacterales</taxon>
        <taxon>Helicobacteraceae</taxon>
        <taxon>Helicobacter</taxon>
    </lineage>
</organism>
<dbReference type="Proteomes" id="UP000255269">
    <property type="component" value="Unassembled WGS sequence"/>
</dbReference>
<dbReference type="GO" id="GO:0016740">
    <property type="term" value="F:transferase activity"/>
    <property type="evidence" value="ECO:0007669"/>
    <property type="project" value="UniProtKB-KW"/>
</dbReference>
<gene>
    <name evidence="1" type="ORF">NCTC13156_01776</name>
</gene>
<dbReference type="Gene3D" id="3.10.450.620">
    <property type="entry name" value="JHP933, nucleotidyltransferase-like core domain"/>
    <property type="match status" value="1"/>
</dbReference>
<reference evidence="1 2" key="1">
    <citation type="submission" date="2018-06" db="EMBL/GenBank/DDBJ databases">
        <authorList>
            <consortium name="Pathogen Informatics"/>
            <person name="Doyle S."/>
        </authorList>
    </citation>
    <scope>NUCLEOTIDE SEQUENCE [LARGE SCALE GENOMIC DNA]</scope>
    <source>
        <strain evidence="1 2">NCTC13156</strain>
    </source>
</reference>
<name>A0A377Q319_9HELI</name>
<evidence type="ECO:0000313" key="1">
    <source>
        <dbReference type="EMBL" id="STQ88969.1"/>
    </source>
</evidence>
<dbReference type="RefSeq" id="WP_115057355.1">
    <property type="nucleotide sequence ID" value="NZ_UGJF01000002.1"/>
</dbReference>
<dbReference type="Pfam" id="PF08843">
    <property type="entry name" value="AbiEii"/>
    <property type="match status" value="1"/>
</dbReference>
<accession>A0A377Q319</accession>
<proteinExistence type="predicted"/>
<protein>
    <submittedName>
        <fullName evidence="1">Nucleotidyl transferase of uncharacterized function (DUF1814)</fullName>
    </submittedName>
</protein>
<keyword evidence="1" id="KW-0808">Transferase</keyword>
<sequence length="223" mass="26380">MKKDFQKLYAEQDIILDLLVRNGIDLVLSGGTALHRFHLKEKYRYSEDLDFFTQTDMKECMEFIEAIKQNKIPYKITNNAETLKQLIVFDNLKIELMQDVSYNKPSPVKTQKGFLVDSVETILSNKFECIYNRDEPRDLFDIYCIINFLDANIEIAFDGLIERTNILGEEVIEKLIHYPPNFLQQERILIKDEEIYNNFLKEYSILFRNTFVGFIDTNTNRMS</sequence>
<dbReference type="InterPro" id="IPR014942">
    <property type="entry name" value="AbiEii"/>
</dbReference>
<dbReference type="EMBL" id="UGJF01000002">
    <property type="protein sequence ID" value="STQ88969.1"/>
    <property type="molecule type" value="Genomic_DNA"/>
</dbReference>
<evidence type="ECO:0000313" key="2">
    <source>
        <dbReference type="Proteomes" id="UP000255269"/>
    </source>
</evidence>